<dbReference type="InterPro" id="IPR023365">
    <property type="entry name" value="Sortase_dom-sf"/>
</dbReference>
<dbReference type="STRING" id="910347.SAMN05421773_11374"/>
<protein>
    <submittedName>
        <fullName evidence="3">Sortase family protein</fullName>
    </submittedName>
</protein>
<evidence type="ECO:0000313" key="4">
    <source>
        <dbReference type="Proteomes" id="UP000199207"/>
    </source>
</evidence>
<accession>A0A1I1RFT0</accession>
<dbReference type="AlphaFoldDB" id="A0A1I1RFT0"/>
<feature type="transmembrane region" description="Helical" evidence="2">
    <location>
        <begin position="12"/>
        <end position="31"/>
    </location>
</feature>
<reference evidence="3 4" key="1">
    <citation type="submission" date="2016-10" db="EMBL/GenBank/DDBJ databases">
        <authorList>
            <person name="de Groot N.N."/>
        </authorList>
    </citation>
    <scope>NUCLEOTIDE SEQUENCE [LARGE SCALE GENOMIC DNA]</scope>
    <source>
        <strain evidence="3 4">CGMCC 4.5739</strain>
    </source>
</reference>
<sequence>MPRTEPVRGAAGRLLPMLAWSVLLLGLWLWGRDLTEGRLPSAAGPAAGPAAGSPVRPASGAVLPPPARPLAGDSPPTLLEIPSAGIRAEVVPRGLDATGAVDPPPYEVPDVAGWYADGPVPGAAGTALLVGHVDTESEPAVFYGLSAVEPGTEVAVTRLDGSTAEFTVERVDVVQRREFDPRLVYGSPDTERAELHLITCGGTFDPAERSYSANVVVSAYLTG</sequence>
<gene>
    <name evidence="3" type="ORF">SAMN05421773_11374</name>
</gene>
<dbReference type="CDD" id="cd05829">
    <property type="entry name" value="Sortase_F"/>
    <property type="match status" value="1"/>
</dbReference>
<keyword evidence="2" id="KW-0472">Membrane</keyword>
<keyword evidence="1" id="KW-0378">Hydrolase</keyword>
<dbReference type="RefSeq" id="WP_425443904.1">
    <property type="nucleotide sequence ID" value="NZ_FOLM01000013.1"/>
</dbReference>
<evidence type="ECO:0000256" key="2">
    <source>
        <dbReference type="SAM" id="Phobius"/>
    </source>
</evidence>
<dbReference type="InterPro" id="IPR005754">
    <property type="entry name" value="Sortase"/>
</dbReference>
<evidence type="ECO:0000256" key="1">
    <source>
        <dbReference type="ARBA" id="ARBA00022801"/>
    </source>
</evidence>
<organism evidence="3 4">
    <name type="scientific">Streptomyces aidingensis</name>
    <dbReference type="NCBI Taxonomy" id="910347"/>
    <lineage>
        <taxon>Bacteria</taxon>
        <taxon>Bacillati</taxon>
        <taxon>Actinomycetota</taxon>
        <taxon>Actinomycetes</taxon>
        <taxon>Kitasatosporales</taxon>
        <taxon>Streptomycetaceae</taxon>
        <taxon>Streptomyces</taxon>
    </lineage>
</organism>
<dbReference type="SUPFAM" id="SSF63817">
    <property type="entry name" value="Sortase"/>
    <property type="match status" value="1"/>
</dbReference>
<dbReference type="Proteomes" id="UP000199207">
    <property type="component" value="Unassembled WGS sequence"/>
</dbReference>
<keyword evidence="2" id="KW-0812">Transmembrane</keyword>
<dbReference type="Gene3D" id="2.40.260.10">
    <property type="entry name" value="Sortase"/>
    <property type="match status" value="1"/>
</dbReference>
<dbReference type="InterPro" id="IPR042001">
    <property type="entry name" value="Sortase_F"/>
</dbReference>
<keyword evidence="2" id="KW-1133">Transmembrane helix</keyword>
<evidence type="ECO:0000313" key="3">
    <source>
        <dbReference type="EMBL" id="SFD33246.1"/>
    </source>
</evidence>
<keyword evidence="4" id="KW-1185">Reference proteome</keyword>
<dbReference type="NCBIfam" id="NF033748">
    <property type="entry name" value="class_F_sortase"/>
    <property type="match status" value="1"/>
</dbReference>
<dbReference type="Pfam" id="PF04203">
    <property type="entry name" value="Sortase"/>
    <property type="match status" value="1"/>
</dbReference>
<dbReference type="EMBL" id="FOLM01000013">
    <property type="protein sequence ID" value="SFD33246.1"/>
    <property type="molecule type" value="Genomic_DNA"/>
</dbReference>
<dbReference type="GO" id="GO:0016787">
    <property type="term" value="F:hydrolase activity"/>
    <property type="evidence" value="ECO:0007669"/>
    <property type="project" value="UniProtKB-KW"/>
</dbReference>
<name>A0A1I1RFT0_9ACTN</name>
<proteinExistence type="predicted"/>